<dbReference type="Proteomes" id="UP001164746">
    <property type="component" value="Chromosome 6"/>
</dbReference>
<organism evidence="1 2">
    <name type="scientific">Mya arenaria</name>
    <name type="common">Soft-shell clam</name>
    <dbReference type="NCBI Taxonomy" id="6604"/>
    <lineage>
        <taxon>Eukaryota</taxon>
        <taxon>Metazoa</taxon>
        <taxon>Spiralia</taxon>
        <taxon>Lophotrochozoa</taxon>
        <taxon>Mollusca</taxon>
        <taxon>Bivalvia</taxon>
        <taxon>Autobranchia</taxon>
        <taxon>Heteroconchia</taxon>
        <taxon>Euheterodonta</taxon>
        <taxon>Imparidentia</taxon>
        <taxon>Neoheterodontei</taxon>
        <taxon>Myida</taxon>
        <taxon>Myoidea</taxon>
        <taxon>Myidae</taxon>
        <taxon>Mya</taxon>
    </lineage>
</organism>
<dbReference type="EMBL" id="CP111017">
    <property type="protein sequence ID" value="WAR06750.1"/>
    <property type="molecule type" value="Genomic_DNA"/>
</dbReference>
<proteinExistence type="predicted"/>
<name>A0ABY7EA84_MYAAR</name>
<evidence type="ECO:0000313" key="2">
    <source>
        <dbReference type="Proteomes" id="UP001164746"/>
    </source>
</evidence>
<protein>
    <submittedName>
        <fullName evidence="1">Uncharacterized protein</fullName>
    </submittedName>
</protein>
<gene>
    <name evidence="1" type="ORF">MAR_016708</name>
</gene>
<sequence>MPIKARAMDPHLSADHRGRILRALTPSIGPPSCPPDAQTLSDTSRYLYGPPPMQSNIDTVHPIRPDTNTVYFRKSPNTDTVHIRDILLLIWLMTDTVHFDTPRYRYSPYPIHPNTDTVHVDTSRYLYSPYPIQPNTVIRFMSIRPATDTVPIRYIPIP</sequence>
<keyword evidence="2" id="KW-1185">Reference proteome</keyword>
<reference evidence="1" key="1">
    <citation type="submission" date="2022-11" db="EMBL/GenBank/DDBJ databases">
        <title>Centuries of genome instability and evolution in soft-shell clam transmissible cancer (bioRxiv).</title>
        <authorList>
            <person name="Hart S.F.M."/>
            <person name="Yonemitsu M.A."/>
            <person name="Giersch R.M."/>
            <person name="Beal B.F."/>
            <person name="Arriagada G."/>
            <person name="Davis B.W."/>
            <person name="Ostrander E.A."/>
            <person name="Goff S.P."/>
            <person name="Metzger M.J."/>
        </authorList>
    </citation>
    <scope>NUCLEOTIDE SEQUENCE</scope>
    <source>
        <strain evidence="1">MELC-2E11</strain>
        <tissue evidence="1">Siphon/mantle</tissue>
    </source>
</reference>
<accession>A0ABY7EA84</accession>
<evidence type="ECO:0000313" key="1">
    <source>
        <dbReference type="EMBL" id="WAR06750.1"/>
    </source>
</evidence>